<evidence type="ECO:0000313" key="2">
    <source>
        <dbReference type="EMBL" id="KAF7682482.1"/>
    </source>
</evidence>
<feature type="region of interest" description="Disordered" evidence="1">
    <location>
        <begin position="260"/>
        <end position="284"/>
    </location>
</feature>
<dbReference type="EMBL" id="SBIQ01000247">
    <property type="protein sequence ID" value="KAF7682482.1"/>
    <property type="molecule type" value="Genomic_DNA"/>
</dbReference>
<proteinExistence type="predicted"/>
<protein>
    <submittedName>
        <fullName evidence="2">Uncharacterized protein</fullName>
    </submittedName>
</protein>
<keyword evidence="3" id="KW-1185">Reference proteome</keyword>
<evidence type="ECO:0000256" key="1">
    <source>
        <dbReference type="SAM" id="MobiDB-lite"/>
    </source>
</evidence>
<sequence length="548" mass="63667">MISDNKMYIDIRKILNKIKKECSCLTPKVDTKPQRIVEENPEDTNTWVEEMLASRIPREADWEQRQRRRRNRMNYIEEQYQMNPVLHDSNSKLYKYNILSNGKIDYNKPAVERNYSDCSYMSSSDNSIDYEYDRIIALNKKKRIEKFNKSKSENEKTLQEMISNNQFDKKKGIFKTGQSNKPVEQYTKNCIVIDNTIPEDNVSNNNMNIAERFDSKTSEIEIENAYSKRKILENSKFQSTFINTSQKTPEKQEIKCISLPSNTSDTQPKIEVSSKWSNKNSNNKASEKISISNASLTENTSSNDLIQNSEDSQSEYFDVFESSDKDIFLDCKSTNRPITIKTVHKSPKTKNLKEFIEKNRIYFKNNAKIQNESINSIINNINGLKNGGRINSNHNSLVSNTKSLKNSFTSNNNSKDFIALKKTLNNYNSSYSENSVTSNKCDNETKNFKNKSSDQSTDERPIKSKNDEIEKNKNSLHKIDIDMVHKKIKDKMEQCYIDKDTIKKINDDFIDLISSYDSVEEKETEPDINELLFCAMVDYLQNCSKNDK</sequence>
<name>A0ABQ7HWF2_9MICR</name>
<gene>
    <name evidence="2" type="ORF">TCON_2292</name>
</gene>
<dbReference type="Proteomes" id="UP001516464">
    <property type="component" value="Unassembled WGS sequence"/>
</dbReference>
<comment type="caution">
    <text evidence="2">The sequence shown here is derived from an EMBL/GenBank/DDBJ whole genome shotgun (WGS) entry which is preliminary data.</text>
</comment>
<organism evidence="2 3">
    <name type="scientific">Astathelohania contejeani</name>
    <dbReference type="NCBI Taxonomy" id="164912"/>
    <lineage>
        <taxon>Eukaryota</taxon>
        <taxon>Fungi</taxon>
        <taxon>Fungi incertae sedis</taxon>
        <taxon>Microsporidia</taxon>
        <taxon>Astathelohaniidae</taxon>
        <taxon>Astathelohania</taxon>
    </lineage>
</organism>
<accession>A0ABQ7HWF2</accession>
<evidence type="ECO:0000313" key="3">
    <source>
        <dbReference type="Proteomes" id="UP001516464"/>
    </source>
</evidence>
<feature type="compositionally biased region" description="Low complexity" evidence="1">
    <location>
        <begin position="273"/>
        <end position="284"/>
    </location>
</feature>
<reference evidence="2 3" key="1">
    <citation type="submission" date="2019-01" db="EMBL/GenBank/DDBJ databases">
        <title>Genomes sequencing and comparative genomics of infectious freshwater microsporidia, Cucumispora dikerogammari and Thelohania contejeani.</title>
        <authorList>
            <person name="Cormier A."/>
            <person name="Giraud I."/>
            <person name="Wattier R."/>
            <person name="Teixeira M."/>
            <person name="Grandjean F."/>
            <person name="Rigaud T."/>
            <person name="Cordaux R."/>
        </authorList>
    </citation>
    <scope>NUCLEOTIDE SEQUENCE [LARGE SCALE GENOMIC DNA]</scope>
    <source>
        <strain evidence="2">T1</strain>
        <tissue evidence="2">Spores</tissue>
    </source>
</reference>
<feature type="region of interest" description="Disordered" evidence="1">
    <location>
        <begin position="431"/>
        <end position="464"/>
    </location>
</feature>